<dbReference type="RefSeq" id="WP_072889820.1">
    <property type="nucleotide sequence ID" value="NZ_FQVW01000015.1"/>
</dbReference>
<dbReference type="AlphaFoldDB" id="A0A1M5GXD9"/>
<dbReference type="EMBL" id="FQVW01000015">
    <property type="protein sequence ID" value="SHG08409.1"/>
    <property type="molecule type" value="Genomic_DNA"/>
</dbReference>
<evidence type="ECO:0000313" key="7">
    <source>
        <dbReference type="EMBL" id="SHG08409.1"/>
    </source>
</evidence>
<gene>
    <name evidence="7" type="ORF">SAMN05216225_10157</name>
</gene>
<dbReference type="OrthoDB" id="9793277at2"/>
<dbReference type="InterPro" id="IPR010652">
    <property type="entry name" value="DUF1232"/>
</dbReference>
<evidence type="ECO:0000313" key="8">
    <source>
        <dbReference type="Proteomes" id="UP000183988"/>
    </source>
</evidence>
<reference evidence="7 8" key="1">
    <citation type="submission" date="2016-11" db="EMBL/GenBank/DDBJ databases">
        <authorList>
            <person name="Jaros S."/>
            <person name="Januszkiewicz K."/>
            <person name="Wedrychowicz H."/>
        </authorList>
    </citation>
    <scope>NUCLEOTIDE SEQUENCE [LARGE SCALE GENOMIC DNA]</scope>
    <source>
        <strain evidence="7 8">IBRC-M 10683</strain>
    </source>
</reference>
<name>A0A1M5GXD9_9BACI</name>
<accession>A0A1M5GXD9</accession>
<keyword evidence="8" id="KW-1185">Reference proteome</keyword>
<dbReference type="PIRSF" id="PIRSF029962">
    <property type="entry name" value="UCP029962"/>
    <property type="match status" value="1"/>
</dbReference>
<keyword evidence="3 5" id="KW-1133">Transmembrane helix</keyword>
<dbReference type="InterPro" id="IPR016941">
    <property type="entry name" value="UCP029962"/>
</dbReference>
<sequence length="89" mass="10543">MRWLKRIGFLLKFHKSIPFLWGFFRSKEVNLKKKVLFIFIMLGYIAFPMDLIPDYLIGIGIVDDITIAIFILQLMVKVAPESLKEKYDF</sequence>
<proteinExistence type="predicted"/>
<keyword evidence="2 5" id="KW-0812">Transmembrane</keyword>
<feature type="transmembrane region" description="Helical" evidence="5">
    <location>
        <begin position="55"/>
        <end position="76"/>
    </location>
</feature>
<dbReference type="Proteomes" id="UP000183988">
    <property type="component" value="Unassembled WGS sequence"/>
</dbReference>
<keyword evidence="4 5" id="KW-0472">Membrane</keyword>
<evidence type="ECO:0000256" key="2">
    <source>
        <dbReference type="ARBA" id="ARBA00022692"/>
    </source>
</evidence>
<evidence type="ECO:0000256" key="3">
    <source>
        <dbReference type="ARBA" id="ARBA00022989"/>
    </source>
</evidence>
<comment type="subcellular location">
    <subcellularLocation>
        <location evidence="1">Endomembrane system</location>
        <topology evidence="1">Multi-pass membrane protein</topology>
    </subcellularLocation>
</comment>
<evidence type="ECO:0000256" key="1">
    <source>
        <dbReference type="ARBA" id="ARBA00004127"/>
    </source>
</evidence>
<feature type="transmembrane region" description="Helical" evidence="5">
    <location>
        <begin position="34"/>
        <end position="49"/>
    </location>
</feature>
<dbReference type="GO" id="GO:0012505">
    <property type="term" value="C:endomembrane system"/>
    <property type="evidence" value="ECO:0007669"/>
    <property type="project" value="UniProtKB-SubCell"/>
</dbReference>
<dbReference type="Pfam" id="PF06803">
    <property type="entry name" value="DUF1232"/>
    <property type="match status" value="1"/>
</dbReference>
<organism evidence="7 8">
    <name type="scientific">Ornithinibacillus halophilus</name>
    <dbReference type="NCBI Taxonomy" id="930117"/>
    <lineage>
        <taxon>Bacteria</taxon>
        <taxon>Bacillati</taxon>
        <taxon>Bacillota</taxon>
        <taxon>Bacilli</taxon>
        <taxon>Bacillales</taxon>
        <taxon>Bacillaceae</taxon>
        <taxon>Ornithinibacillus</taxon>
    </lineage>
</organism>
<evidence type="ECO:0000256" key="4">
    <source>
        <dbReference type="ARBA" id="ARBA00023136"/>
    </source>
</evidence>
<evidence type="ECO:0000256" key="5">
    <source>
        <dbReference type="SAM" id="Phobius"/>
    </source>
</evidence>
<feature type="domain" description="DUF1232" evidence="6">
    <location>
        <begin position="36"/>
        <end position="69"/>
    </location>
</feature>
<evidence type="ECO:0000259" key="6">
    <source>
        <dbReference type="Pfam" id="PF06803"/>
    </source>
</evidence>
<dbReference type="STRING" id="930117.SAMN05216225_10157"/>
<protein>
    <recommendedName>
        <fullName evidence="6">DUF1232 domain-containing protein</fullName>
    </recommendedName>
</protein>